<dbReference type="PANTHER" id="PTHR43080">
    <property type="entry name" value="CBS DOMAIN-CONTAINING PROTEIN CBSX3, MITOCHONDRIAL"/>
    <property type="match status" value="1"/>
</dbReference>
<evidence type="ECO:0000256" key="1">
    <source>
        <dbReference type="ARBA" id="ARBA00023122"/>
    </source>
</evidence>
<proteinExistence type="predicted"/>
<evidence type="ECO:0000259" key="4">
    <source>
        <dbReference type="PROSITE" id="PS51371"/>
    </source>
</evidence>
<feature type="region of interest" description="Disordered" evidence="3">
    <location>
        <begin position="1"/>
        <end position="28"/>
    </location>
</feature>
<dbReference type="InterPro" id="IPR051257">
    <property type="entry name" value="Diverse_CBS-Domain"/>
</dbReference>
<feature type="domain" description="CBS" evidence="4">
    <location>
        <begin position="42"/>
        <end position="98"/>
    </location>
</feature>
<dbReference type="InterPro" id="IPR000644">
    <property type="entry name" value="CBS_dom"/>
</dbReference>
<dbReference type="CDD" id="cd04623">
    <property type="entry name" value="CBS_pair_bac_euk"/>
    <property type="match status" value="1"/>
</dbReference>
<sequence length="176" mass="19164">MPTSYQPPTRGDSASAQRTSSQSLQSNTFETSSTVADLLSGKDRVVHSVTPDDTLSDAVRILRDQKIGALVAVNLDGSLCGILSERDIVRQLAESSAPDQTLALRVSDIMTSDVRSCTPDDTLMSVLTTMTEGRFRHMPVLDQDRLCGMITIGDAIQHRLKLLEHEALQLKQLIVG</sequence>
<dbReference type="STRING" id="340021.TM5383_01295"/>
<reference evidence="5 6" key="1">
    <citation type="submission" date="2015-09" db="EMBL/GenBank/DDBJ databases">
        <authorList>
            <consortium name="Swine Surveillance"/>
        </authorList>
    </citation>
    <scope>NUCLEOTIDE SEQUENCE [LARGE SCALE GENOMIC DNA]</scope>
    <source>
        <strain evidence="5 6">CECT 8383</strain>
    </source>
</reference>
<evidence type="ECO:0000256" key="2">
    <source>
        <dbReference type="PROSITE-ProRule" id="PRU00703"/>
    </source>
</evidence>
<dbReference type="RefSeq" id="WP_058318180.1">
    <property type="nucleotide sequence ID" value="NZ_CYSF01000006.1"/>
</dbReference>
<protein>
    <submittedName>
        <fullName evidence="5">Hypoxic response protein 1</fullName>
    </submittedName>
</protein>
<dbReference type="OrthoDB" id="9807125at2"/>
<dbReference type="Pfam" id="PF00571">
    <property type="entry name" value="CBS"/>
    <property type="match status" value="2"/>
</dbReference>
<name>A0A0P1GNM9_9RHOB</name>
<dbReference type="Proteomes" id="UP000051681">
    <property type="component" value="Unassembled WGS sequence"/>
</dbReference>
<evidence type="ECO:0000313" key="6">
    <source>
        <dbReference type="Proteomes" id="UP000051681"/>
    </source>
</evidence>
<dbReference type="InterPro" id="IPR046342">
    <property type="entry name" value="CBS_dom_sf"/>
</dbReference>
<gene>
    <name evidence="5" type="primary">hrp1</name>
    <name evidence="5" type="ORF">TM5383_01295</name>
</gene>
<dbReference type="PANTHER" id="PTHR43080:SF2">
    <property type="entry name" value="CBS DOMAIN-CONTAINING PROTEIN"/>
    <property type="match status" value="1"/>
</dbReference>
<keyword evidence="6" id="KW-1185">Reference proteome</keyword>
<keyword evidence="1 2" id="KW-0129">CBS domain</keyword>
<dbReference type="SUPFAM" id="SSF54631">
    <property type="entry name" value="CBS-domain pair"/>
    <property type="match status" value="1"/>
</dbReference>
<dbReference type="SMART" id="SM00116">
    <property type="entry name" value="CBS"/>
    <property type="match status" value="2"/>
</dbReference>
<evidence type="ECO:0000256" key="3">
    <source>
        <dbReference type="SAM" id="MobiDB-lite"/>
    </source>
</evidence>
<accession>A0A0P1GNM9</accession>
<feature type="domain" description="CBS" evidence="4">
    <location>
        <begin position="110"/>
        <end position="168"/>
    </location>
</feature>
<evidence type="ECO:0000313" key="5">
    <source>
        <dbReference type="EMBL" id="CUH84090.1"/>
    </source>
</evidence>
<organism evidence="5 6">
    <name type="scientific">Thalassovita mediterranea</name>
    <dbReference type="NCBI Taxonomy" id="340021"/>
    <lineage>
        <taxon>Bacteria</taxon>
        <taxon>Pseudomonadati</taxon>
        <taxon>Pseudomonadota</taxon>
        <taxon>Alphaproteobacteria</taxon>
        <taxon>Rhodobacterales</taxon>
        <taxon>Roseobacteraceae</taxon>
        <taxon>Thalassovita</taxon>
    </lineage>
</organism>
<dbReference type="EMBL" id="CYSF01000006">
    <property type="protein sequence ID" value="CUH84090.1"/>
    <property type="molecule type" value="Genomic_DNA"/>
</dbReference>
<dbReference type="AlphaFoldDB" id="A0A0P1GNM9"/>
<dbReference type="InterPro" id="IPR044725">
    <property type="entry name" value="CBSX3_CBS_dom"/>
</dbReference>
<dbReference type="Gene3D" id="3.10.580.10">
    <property type="entry name" value="CBS-domain"/>
    <property type="match status" value="1"/>
</dbReference>
<dbReference type="PROSITE" id="PS51371">
    <property type="entry name" value="CBS"/>
    <property type="match status" value="2"/>
</dbReference>